<comment type="caution">
    <text evidence="1">The sequence shown here is derived from an EMBL/GenBank/DDBJ whole genome shotgun (WGS) entry which is preliminary data.</text>
</comment>
<name>A0A9X0DB81_9CNID</name>
<gene>
    <name evidence="1" type="ORF">OS493_003831</name>
</gene>
<accession>A0A9X0DB81</accession>
<proteinExistence type="predicted"/>
<dbReference type="EMBL" id="MU825397">
    <property type="protein sequence ID" value="KAJ7394152.1"/>
    <property type="molecule type" value="Genomic_DNA"/>
</dbReference>
<dbReference type="AlphaFoldDB" id="A0A9X0DB81"/>
<keyword evidence="2" id="KW-1185">Reference proteome</keyword>
<reference evidence="1" key="1">
    <citation type="submission" date="2023-01" db="EMBL/GenBank/DDBJ databases">
        <title>Genome assembly of the deep-sea coral Lophelia pertusa.</title>
        <authorList>
            <person name="Herrera S."/>
            <person name="Cordes E."/>
        </authorList>
    </citation>
    <scope>NUCLEOTIDE SEQUENCE</scope>
    <source>
        <strain evidence="1">USNM1676648</strain>
        <tissue evidence="1">Polyp</tissue>
    </source>
</reference>
<evidence type="ECO:0000313" key="2">
    <source>
        <dbReference type="Proteomes" id="UP001163046"/>
    </source>
</evidence>
<evidence type="ECO:0000313" key="1">
    <source>
        <dbReference type="EMBL" id="KAJ7394152.1"/>
    </source>
</evidence>
<sequence>MLGRQKKKIVNFMKLSSIISAVMLLGLISLSSANRIPHQHETCEAACENFANNCDIMDECPTSCDVDDEICIIKECRASWGCNSRKYVQKEKNVKRISRLCD</sequence>
<dbReference type="Proteomes" id="UP001163046">
    <property type="component" value="Unassembled WGS sequence"/>
</dbReference>
<organism evidence="1 2">
    <name type="scientific">Desmophyllum pertusum</name>
    <dbReference type="NCBI Taxonomy" id="174260"/>
    <lineage>
        <taxon>Eukaryota</taxon>
        <taxon>Metazoa</taxon>
        <taxon>Cnidaria</taxon>
        <taxon>Anthozoa</taxon>
        <taxon>Hexacorallia</taxon>
        <taxon>Scleractinia</taxon>
        <taxon>Caryophylliina</taxon>
        <taxon>Caryophylliidae</taxon>
        <taxon>Desmophyllum</taxon>
    </lineage>
</organism>
<protein>
    <submittedName>
        <fullName evidence="1">Uncharacterized protein</fullName>
    </submittedName>
</protein>